<sequence length="262" mass="30634">MWNKSEITFAQIFPRGTAYQSEYDTKETKKLAEGYQCQIEQTWDNRPIDHTPISIDMKWHFERVRGAPHKRVIKVSISAPLFDDPEPPFEPGPTDGLWNYEVVELFFANDQGNYLEIEVGPHGHWLCLLFKGQRQCINDGKDIDLLVENVFDMDVWKCELEIPLAYLPGRVTKFNAYAIHGTGKDRVYEALHPMTDKAFPEPDFHRLQYFKRIDTARFIPESYNYRPFVDMKYGNMWRAVVPDDDDGETSAKKPRKDDDNAF</sequence>
<protein>
    <submittedName>
        <fullName evidence="3">UPF0462 protein C4orf33 homolog</fullName>
    </submittedName>
</protein>
<dbReference type="Proteomes" id="UP000492821">
    <property type="component" value="Unassembled WGS sequence"/>
</dbReference>
<reference evidence="2" key="1">
    <citation type="journal article" date="2013" name="Genetics">
        <title>The draft genome and transcriptome of Panagrellus redivivus are shaped by the harsh demands of a free-living lifestyle.</title>
        <authorList>
            <person name="Srinivasan J."/>
            <person name="Dillman A.R."/>
            <person name="Macchietto M.G."/>
            <person name="Heikkinen L."/>
            <person name="Lakso M."/>
            <person name="Fracchia K.M."/>
            <person name="Antoshechkin I."/>
            <person name="Mortazavi A."/>
            <person name="Wong G."/>
            <person name="Sternberg P.W."/>
        </authorList>
    </citation>
    <scope>NUCLEOTIDE SEQUENCE [LARGE SCALE GENOMIC DNA]</scope>
    <source>
        <strain evidence="2">MT8872</strain>
    </source>
</reference>
<evidence type="ECO:0000313" key="2">
    <source>
        <dbReference type="Proteomes" id="UP000492821"/>
    </source>
</evidence>
<comment type="similarity">
    <text evidence="1">Belongs to the UPF0462 family.</text>
</comment>
<evidence type="ECO:0000313" key="3">
    <source>
        <dbReference type="WBParaSite" id="Pan_g23843.t1"/>
    </source>
</evidence>
<dbReference type="PANTHER" id="PTHR31475:SF5">
    <property type="entry name" value="UPF0462 PROTEIN C4ORF33 HOMOLOG"/>
    <property type="match status" value="1"/>
</dbReference>
<name>A0A7E4VQK6_PANRE</name>
<dbReference type="PANTHER" id="PTHR31475">
    <property type="entry name" value="UPF0462 PROTEIN"/>
    <property type="match status" value="1"/>
</dbReference>
<evidence type="ECO:0000256" key="1">
    <source>
        <dbReference type="ARBA" id="ARBA00038085"/>
    </source>
</evidence>
<dbReference type="AlphaFoldDB" id="A0A7E4VQK6"/>
<dbReference type="WBParaSite" id="Pan_g23843.t1">
    <property type="protein sequence ID" value="Pan_g23843.t1"/>
    <property type="gene ID" value="Pan_g23843"/>
</dbReference>
<accession>A0A7E4VQK6</accession>
<keyword evidence="2" id="KW-1185">Reference proteome</keyword>
<dbReference type="Gene3D" id="2.60.40.1190">
    <property type="match status" value="1"/>
</dbReference>
<reference evidence="3" key="2">
    <citation type="submission" date="2020-10" db="UniProtKB">
        <authorList>
            <consortium name="WormBaseParasite"/>
        </authorList>
    </citation>
    <scope>IDENTIFICATION</scope>
</reference>
<dbReference type="SUPFAM" id="SSF49344">
    <property type="entry name" value="CBD9-like"/>
    <property type="match status" value="1"/>
</dbReference>
<proteinExistence type="inferred from homology"/>
<organism evidence="2 3">
    <name type="scientific">Panagrellus redivivus</name>
    <name type="common">Microworm</name>
    <dbReference type="NCBI Taxonomy" id="6233"/>
    <lineage>
        <taxon>Eukaryota</taxon>
        <taxon>Metazoa</taxon>
        <taxon>Ecdysozoa</taxon>
        <taxon>Nematoda</taxon>
        <taxon>Chromadorea</taxon>
        <taxon>Rhabditida</taxon>
        <taxon>Tylenchina</taxon>
        <taxon>Panagrolaimomorpha</taxon>
        <taxon>Panagrolaimoidea</taxon>
        <taxon>Panagrolaimidae</taxon>
        <taxon>Panagrellus</taxon>
    </lineage>
</organism>